<name>A0A3N4PKE0_9BACT</name>
<dbReference type="EMBL" id="RPDH01000002">
    <property type="protein sequence ID" value="RPE08676.1"/>
    <property type="molecule type" value="Genomic_DNA"/>
</dbReference>
<proteinExistence type="predicted"/>
<dbReference type="AlphaFoldDB" id="A0A3N4PKE0"/>
<accession>A0A3N4PKE0</accession>
<organism evidence="1 2">
    <name type="scientific">Chitinophaga lutea</name>
    <dbReference type="NCBI Taxonomy" id="2488634"/>
    <lineage>
        <taxon>Bacteria</taxon>
        <taxon>Pseudomonadati</taxon>
        <taxon>Bacteroidota</taxon>
        <taxon>Chitinophagia</taxon>
        <taxon>Chitinophagales</taxon>
        <taxon>Chitinophagaceae</taxon>
        <taxon>Chitinophaga</taxon>
    </lineage>
</organism>
<keyword evidence="2" id="KW-1185">Reference proteome</keyword>
<reference evidence="1 2" key="1">
    <citation type="submission" date="2018-11" db="EMBL/GenBank/DDBJ databases">
        <title>Chitinophaga lutea sp.nov., isolate from arsenic contaminated soil.</title>
        <authorList>
            <person name="Zong Y."/>
        </authorList>
    </citation>
    <scope>NUCLEOTIDE SEQUENCE [LARGE SCALE GENOMIC DNA]</scope>
    <source>
        <strain evidence="1 2">ZY74</strain>
    </source>
</reference>
<protein>
    <submittedName>
        <fullName evidence="1">Uncharacterized protein</fullName>
    </submittedName>
</protein>
<sequence>MFKQKCILSLNSFIVKNALFALLLVYSLNGYSQERHQAVKSSTSGGRYEIVQSEISSIYTFRLDKYVGKVEIIVTLPNEPKTVFVEIPVNHSEENNTVPDKINYQLWLGGGTLSDCYLLNIHTGTTWELVQKSNRKFSFEVIE</sequence>
<evidence type="ECO:0000313" key="2">
    <source>
        <dbReference type="Proteomes" id="UP000278351"/>
    </source>
</evidence>
<dbReference type="Proteomes" id="UP000278351">
    <property type="component" value="Unassembled WGS sequence"/>
</dbReference>
<evidence type="ECO:0000313" key="1">
    <source>
        <dbReference type="EMBL" id="RPE08676.1"/>
    </source>
</evidence>
<gene>
    <name evidence="1" type="ORF">EGT74_16700</name>
</gene>
<comment type="caution">
    <text evidence="1">The sequence shown here is derived from an EMBL/GenBank/DDBJ whole genome shotgun (WGS) entry which is preliminary data.</text>
</comment>
<dbReference type="RefSeq" id="WP_123847673.1">
    <property type="nucleotide sequence ID" value="NZ_RPDH01000002.1"/>
</dbReference>